<reference evidence="2" key="1">
    <citation type="submission" date="2017-02" db="EMBL/GenBank/DDBJ databases">
        <authorList>
            <person name="Varghese N."/>
            <person name="Submissions S."/>
        </authorList>
    </citation>
    <scope>NUCLEOTIDE SEQUENCE [LARGE SCALE GENOMIC DNA]</scope>
    <source>
        <strain evidence="2">DSM 23405</strain>
    </source>
</reference>
<proteinExistence type="predicted"/>
<name>A0A1T5D0G2_9FLAO</name>
<organism evidence="1 2">
    <name type="scientific">Salegentibacter holothuriorum</name>
    <dbReference type="NCBI Taxonomy" id="241145"/>
    <lineage>
        <taxon>Bacteria</taxon>
        <taxon>Pseudomonadati</taxon>
        <taxon>Bacteroidota</taxon>
        <taxon>Flavobacteriia</taxon>
        <taxon>Flavobacteriales</taxon>
        <taxon>Flavobacteriaceae</taxon>
        <taxon>Salegentibacter</taxon>
    </lineage>
</organism>
<keyword evidence="2" id="KW-1185">Reference proteome</keyword>
<dbReference type="STRING" id="241145.SAMN05660776_2286"/>
<sequence>MDLCCELPKIDNLLTHYEELHQKNQISLFDFIADHYGKDKTDHNDKHDGELPFQEKHSCCHAHVLVYNISEVSYQIFVEIGNHTSPDFYRLNQDSGISISIFQPPKIA</sequence>
<dbReference type="EMBL" id="FUYY01000004">
    <property type="protein sequence ID" value="SKB65117.1"/>
    <property type="molecule type" value="Genomic_DNA"/>
</dbReference>
<dbReference type="OrthoDB" id="1446707at2"/>
<evidence type="ECO:0000313" key="1">
    <source>
        <dbReference type="EMBL" id="SKB65117.1"/>
    </source>
</evidence>
<protein>
    <submittedName>
        <fullName evidence="1">Uncharacterized protein</fullName>
    </submittedName>
</protein>
<dbReference type="Proteomes" id="UP000190230">
    <property type="component" value="Unassembled WGS sequence"/>
</dbReference>
<gene>
    <name evidence="1" type="ORF">SAMN05660776_2286</name>
</gene>
<evidence type="ECO:0000313" key="2">
    <source>
        <dbReference type="Proteomes" id="UP000190230"/>
    </source>
</evidence>
<accession>A0A1T5D0G2</accession>
<dbReference type="AlphaFoldDB" id="A0A1T5D0G2"/>